<dbReference type="Proteomes" id="UP000775213">
    <property type="component" value="Unassembled WGS sequence"/>
</dbReference>
<proteinExistence type="predicted"/>
<keyword evidence="1" id="KW-1133">Transmembrane helix</keyword>
<reference evidence="2 3" key="1">
    <citation type="journal article" date="2021" name="Hortic Res">
        <title>Chromosome-scale assembly of the Dendrobium chrysotoxum genome enhances the understanding of orchid evolution.</title>
        <authorList>
            <person name="Zhang Y."/>
            <person name="Zhang G.Q."/>
            <person name="Zhang D."/>
            <person name="Liu X.D."/>
            <person name="Xu X.Y."/>
            <person name="Sun W.H."/>
            <person name="Yu X."/>
            <person name="Zhu X."/>
            <person name="Wang Z.W."/>
            <person name="Zhao X."/>
            <person name="Zhong W.Y."/>
            <person name="Chen H."/>
            <person name="Yin W.L."/>
            <person name="Huang T."/>
            <person name="Niu S.C."/>
            <person name="Liu Z.J."/>
        </authorList>
    </citation>
    <scope>NUCLEOTIDE SEQUENCE [LARGE SCALE GENOMIC DNA]</scope>
    <source>
        <strain evidence="2">Lindl</strain>
    </source>
</reference>
<organism evidence="2 3">
    <name type="scientific">Dendrobium chrysotoxum</name>
    <name type="common">Orchid</name>
    <dbReference type="NCBI Taxonomy" id="161865"/>
    <lineage>
        <taxon>Eukaryota</taxon>
        <taxon>Viridiplantae</taxon>
        <taxon>Streptophyta</taxon>
        <taxon>Embryophyta</taxon>
        <taxon>Tracheophyta</taxon>
        <taxon>Spermatophyta</taxon>
        <taxon>Magnoliopsida</taxon>
        <taxon>Liliopsida</taxon>
        <taxon>Asparagales</taxon>
        <taxon>Orchidaceae</taxon>
        <taxon>Epidendroideae</taxon>
        <taxon>Malaxideae</taxon>
        <taxon>Dendrobiinae</taxon>
        <taxon>Dendrobium</taxon>
    </lineage>
</organism>
<keyword evidence="3" id="KW-1185">Reference proteome</keyword>
<gene>
    <name evidence="2" type="ORF">IEQ34_017630</name>
</gene>
<evidence type="ECO:0000313" key="2">
    <source>
        <dbReference type="EMBL" id="KAH0453306.1"/>
    </source>
</evidence>
<feature type="transmembrane region" description="Helical" evidence="1">
    <location>
        <begin position="71"/>
        <end position="93"/>
    </location>
</feature>
<accession>A0AAV7GAR6</accession>
<protein>
    <submittedName>
        <fullName evidence="2">Uncharacterized protein</fullName>
    </submittedName>
</protein>
<dbReference type="AlphaFoldDB" id="A0AAV7GAR6"/>
<dbReference type="EMBL" id="JAGFBR010000016">
    <property type="protein sequence ID" value="KAH0453306.1"/>
    <property type="molecule type" value="Genomic_DNA"/>
</dbReference>
<keyword evidence="1" id="KW-0812">Transmembrane</keyword>
<keyword evidence="1" id="KW-0472">Membrane</keyword>
<sequence length="103" mass="11677">MDLASSSSSKIAEKEVQIEKTLTNGVEAHDIEFIEKELFSIENSAYHEQGIAEGLKVETEQPLDNQFDSSLVLLGWMLTAMMFLLTLNLMNLMEKRVCLLIRL</sequence>
<name>A0AAV7GAR6_DENCH</name>
<comment type="caution">
    <text evidence="2">The sequence shown here is derived from an EMBL/GenBank/DDBJ whole genome shotgun (WGS) entry which is preliminary data.</text>
</comment>
<evidence type="ECO:0000313" key="3">
    <source>
        <dbReference type="Proteomes" id="UP000775213"/>
    </source>
</evidence>
<evidence type="ECO:0000256" key="1">
    <source>
        <dbReference type="SAM" id="Phobius"/>
    </source>
</evidence>